<feature type="compositionally biased region" description="Basic residues" evidence="6">
    <location>
        <begin position="815"/>
        <end position="830"/>
    </location>
</feature>
<feature type="compositionally biased region" description="Polar residues" evidence="6">
    <location>
        <begin position="914"/>
        <end position="937"/>
    </location>
</feature>
<keyword evidence="4" id="KW-0862">Zinc</keyword>
<protein>
    <recommendedName>
        <fullName evidence="9">PHD finger protein 14</fullName>
    </recommendedName>
</protein>
<dbReference type="InterPro" id="IPR007064">
    <property type="entry name" value="Nmd3_N"/>
</dbReference>
<dbReference type="InterPro" id="IPR048899">
    <property type="entry name" value="NMD_SH3"/>
</dbReference>
<keyword evidence="2" id="KW-0479">Metal-binding</keyword>
<feature type="coiled-coil region" evidence="5">
    <location>
        <begin position="415"/>
        <end position="445"/>
    </location>
</feature>
<dbReference type="GO" id="GO:0000055">
    <property type="term" value="P:ribosomal large subunit export from nucleus"/>
    <property type="evidence" value="ECO:0007669"/>
    <property type="project" value="TreeGrafter"/>
</dbReference>
<evidence type="ECO:0000256" key="4">
    <source>
        <dbReference type="ARBA" id="ARBA00022833"/>
    </source>
</evidence>
<dbReference type="CDD" id="cd15561">
    <property type="entry name" value="PHD1_PHF14"/>
    <property type="match status" value="1"/>
</dbReference>
<feature type="region of interest" description="Disordered" evidence="6">
    <location>
        <begin position="709"/>
        <end position="797"/>
    </location>
</feature>
<feature type="compositionally biased region" description="Basic residues" evidence="6">
    <location>
        <begin position="747"/>
        <end position="758"/>
    </location>
</feature>
<evidence type="ECO:0000256" key="3">
    <source>
        <dbReference type="ARBA" id="ARBA00022771"/>
    </source>
</evidence>
<feature type="compositionally biased region" description="Basic and acidic residues" evidence="6">
    <location>
        <begin position="831"/>
        <end position="841"/>
    </location>
</feature>
<proteinExistence type="predicted"/>
<feature type="region of interest" description="Disordered" evidence="6">
    <location>
        <begin position="600"/>
        <end position="622"/>
    </location>
</feature>
<dbReference type="InterPro" id="IPR039768">
    <property type="entry name" value="Nmd3"/>
</dbReference>
<evidence type="ECO:0000256" key="6">
    <source>
        <dbReference type="SAM" id="MobiDB-lite"/>
    </source>
</evidence>
<dbReference type="SMART" id="SM00249">
    <property type="entry name" value="PHD"/>
    <property type="match status" value="3"/>
</dbReference>
<dbReference type="EMBL" id="AJVK01016648">
    <property type="status" value="NOT_ANNOTATED_CDS"/>
    <property type="molecule type" value="Genomic_DNA"/>
</dbReference>
<dbReference type="PROSITE" id="PS51805">
    <property type="entry name" value="EPHD"/>
    <property type="match status" value="1"/>
</dbReference>
<feature type="compositionally biased region" description="Acidic residues" evidence="6">
    <location>
        <begin position="32"/>
        <end position="63"/>
    </location>
</feature>
<dbReference type="GO" id="GO:0005634">
    <property type="term" value="C:nucleus"/>
    <property type="evidence" value="ECO:0007669"/>
    <property type="project" value="TreeGrafter"/>
</dbReference>
<dbReference type="GO" id="GO:0008270">
    <property type="term" value="F:zinc ion binding"/>
    <property type="evidence" value="ECO:0007669"/>
    <property type="project" value="UniProtKB-KW"/>
</dbReference>
<evidence type="ECO:0000256" key="2">
    <source>
        <dbReference type="ARBA" id="ARBA00022723"/>
    </source>
</evidence>
<evidence type="ECO:0000313" key="8">
    <source>
        <dbReference type="Proteomes" id="UP000092462"/>
    </source>
</evidence>
<dbReference type="VEuPathDB" id="VectorBase:PPAPM1_000743"/>
<dbReference type="CDD" id="cd15562">
    <property type="entry name" value="PHD2_PHF14"/>
    <property type="match status" value="1"/>
</dbReference>
<reference evidence="7" key="1">
    <citation type="submission" date="2022-08" db="UniProtKB">
        <authorList>
            <consortium name="EnsemblMetazoa"/>
        </authorList>
    </citation>
    <scope>IDENTIFICATION</scope>
    <source>
        <strain evidence="7">Israel</strain>
    </source>
</reference>
<dbReference type="Gene3D" id="3.30.40.10">
    <property type="entry name" value="Zinc/RING finger domain, C3HC4 (zinc finger)"/>
    <property type="match status" value="3"/>
</dbReference>
<dbReference type="GO" id="GO:0005737">
    <property type="term" value="C:cytoplasm"/>
    <property type="evidence" value="ECO:0007669"/>
    <property type="project" value="TreeGrafter"/>
</dbReference>
<keyword evidence="3" id="KW-0863">Zinc-finger</keyword>
<evidence type="ECO:0000256" key="5">
    <source>
        <dbReference type="SAM" id="Coils"/>
    </source>
</evidence>
<comment type="function">
    <text evidence="1">Acts as an adapter for the XPO1/CRM1-mediated export of the 60S ribosomal subunit.</text>
</comment>
<feature type="region of interest" description="Disordered" evidence="6">
    <location>
        <begin position="914"/>
        <end position="969"/>
    </location>
</feature>
<dbReference type="VEuPathDB" id="VectorBase:PPAI009424"/>
<keyword evidence="5" id="KW-0175">Coiled coil</keyword>
<feature type="compositionally biased region" description="Polar residues" evidence="6">
    <location>
        <begin position="709"/>
        <end position="718"/>
    </location>
</feature>
<accession>A0A1B0DM34</accession>
<dbReference type="InterPro" id="IPR034732">
    <property type="entry name" value="EPHD"/>
</dbReference>
<dbReference type="InterPro" id="IPR011011">
    <property type="entry name" value="Znf_FYVE_PHD"/>
</dbReference>
<dbReference type="Pfam" id="PF00628">
    <property type="entry name" value="PHD"/>
    <property type="match status" value="1"/>
</dbReference>
<dbReference type="GO" id="GO:0043023">
    <property type="term" value="F:ribosomal large subunit binding"/>
    <property type="evidence" value="ECO:0007669"/>
    <property type="project" value="InterPro"/>
</dbReference>
<name>A0A1B0DM34_PHLPP</name>
<dbReference type="PANTHER" id="PTHR12746:SF2">
    <property type="entry name" value="60S RIBOSOMAL EXPORT PROTEIN NMD3"/>
    <property type="match status" value="1"/>
</dbReference>
<feature type="compositionally biased region" description="Polar residues" evidence="6">
    <location>
        <begin position="955"/>
        <end position="969"/>
    </location>
</feature>
<keyword evidence="8" id="KW-1185">Reference proteome</keyword>
<dbReference type="Proteomes" id="UP000092462">
    <property type="component" value="Unassembled WGS sequence"/>
</dbReference>
<dbReference type="InterPro" id="IPR019787">
    <property type="entry name" value="Znf_PHD-finger"/>
</dbReference>
<dbReference type="Pfam" id="PF13832">
    <property type="entry name" value="zf-HC5HC2H_2"/>
    <property type="match status" value="1"/>
</dbReference>
<dbReference type="PROSITE" id="PS01359">
    <property type="entry name" value="ZF_PHD_1"/>
    <property type="match status" value="1"/>
</dbReference>
<dbReference type="InterPro" id="IPR019786">
    <property type="entry name" value="Zinc_finger_PHD-type_CS"/>
</dbReference>
<evidence type="ECO:0008006" key="9">
    <source>
        <dbReference type="Google" id="ProtNLM"/>
    </source>
</evidence>
<dbReference type="VEuPathDB" id="VectorBase:PPAPM1_004204"/>
<dbReference type="Pfam" id="PF21193">
    <property type="entry name" value="NMD_SH3"/>
    <property type="match status" value="1"/>
</dbReference>
<evidence type="ECO:0000313" key="7">
    <source>
        <dbReference type="EnsemblMetazoa" id="PPAI009424-PA"/>
    </source>
</evidence>
<dbReference type="SUPFAM" id="SSF57903">
    <property type="entry name" value="FYVE/PHD zinc finger"/>
    <property type="match status" value="2"/>
</dbReference>
<dbReference type="PROSITE" id="PS50016">
    <property type="entry name" value="ZF_PHD_2"/>
    <property type="match status" value="2"/>
</dbReference>
<dbReference type="PANTHER" id="PTHR12746">
    <property type="entry name" value="NONSENSE-MEDIATED MRNA DECAY PROTEIN 3"/>
    <property type="match status" value="1"/>
</dbReference>
<dbReference type="EnsemblMetazoa" id="PPAI009424-RA">
    <property type="protein sequence ID" value="PPAI009424-PA"/>
    <property type="gene ID" value="PPAI009424"/>
</dbReference>
<dbReference type="InterPro" id="IPR013083">
    <property type="entry name" value="Znf_RING/FYVE/PHD"/>
</dbReference>
<feature type="region of interest" description="Disordered" evidence="6">
    <location>
        <begin position="1"/>
        <end position="76"/>
    </location>
</feature>
<dbReference type="EMBL" id="AJVK01016647">
    <property type="status" value="NOT_ANNOTATED_CDS"/>
    <property type="molecule type" value="Genomic_DNA"/>
</dbReference>
<evidence type="ECO:0000256" key="1">
    <source>
        <dbReference type="ARBA" id="ARBA00002269"/>
    </source>
</evidence>
<dbReference type="CDD" id="cd15674">
    <property type="entry name" value="ePHD_PHF14"/>
    <property type="match status" value="1"/>
</dbReference>
<dbReference type="AlphaFoldDB" id="A0A1B0DM34"/>
<organism evidence="7 8">
    <name type="scientific">Phlebotomus papatasi</name>
    <name type="common">Sandfly</name>
    <dbReference type="NCBI Taxonomy" id="29031"/>
    <lineage>
        <taxon>Eukaryota</taxon>
        <taxon>Metazoa</taxon>
        <taxon>Ecdysozoa</taxon>
        <taxon>Arthropoda</taxon>
        <taxon>Hexapoda</taxon>
        <taxon>Insecta</taxon>
        <taxon>Pterygota</taxon>
        <taxon>Neoptera</taxon>
        <taxon>Endopterygota</taxon>
        <taxon>Diptera</taxon>
        <taxon>Nematocera</taxon>
        <taxon>Psychodoidea</taxon>
        <taxon>Psychodidae</taxon>
        <taxon>Phlebotomus</taxon>
        <taxon>Phlebotomus</taxon>
    </lineage>
</organism>
<sequence>MKKRGTGLTTQTLLDFDLGESSSDSDFRIEDHAEESDDYSENSGEEQVAENNDDDDDSEEESESGSSETKYELNADPKDGVLSVNHLLGQVKAKLDPKLLSTPICCACLGDRSDDANEIVECDGCGVTVHEGCYGVNDTASLSSTVSSCSTEPWFCEACKAGAQDPTCELCPNKGGIFKETDVGKWVHLICALYVPGVAFGEVDQLTSVTLFEMPYSKWGAKTCSICEDGRFARTGVCIGCDAGMCKTYFHVTCAQSAGLLSEAHSEEADHADPFYAHCKIHSDKTLLKHRRRNFHALRLRMEHRKLENEQKRAEKPTPEQQRIERKLKKHKNKYLANKAIKMEPWVPTQKMPRMLATSASACRRLIVKAQLMGIDAEALEFQEAQMLALADVRKKWHIAPAFSVEFIGYYLDRITRLKDLKINLQEQLESNRRLLDEQKHLREKYDQMIKLSEELTKSNSQLRESITRLHGNVTKLCPTKNLVSIENIGKPVVNVAAATPPPGRPMSVPTAAALKMGVGFPLINLPGTKNDSGKILSTQRQNNDELLHECGICKRCNDQHLLAKCDTCHFYYHLGCLNPPLTRHPKKCKLYGWQCSECDRSDDSDAGTSLPKRQRKSRARYSKDGIIVEEKESPPVQKNGPKLARIVDRRMSIPRRITGGDQKLEGVMPVVQIEDIMKSVPRKRGRKKKILSINNTFSSIYPVIQPNTIIPPQNSTDPAPPANPAVTKTPEQPPNTESGSTSNKSEKRKAKKEKRNHVNSYYIENTTPAAESSQSDPLDTSDINPPETSQNPPATESHLNASIEAKIEKDLTKFNHKQNRKKRKEKHKSKYTELERLANKEHKRKRKKKYNLENNTSDAAPSASDPHPPIKIKLKVIPFPAGQENSEAQVFYVPSNSDPPPEPICRPMEICRNQTPATPTNLPNQVESQRNTSPLSSPKVARTNSPRRKRPRTMSLNMSTGGGDTSRNSASQICDVCCQPGNPQNSVMILKRYKKLKVLASRRHRGDACGKFFLDREMYTVNNQMCDDCHRTEAKDFWRCVVQIRQRSENKKTFYYLEQLILKHRVHENTLGIKPMHGGLDMYYANDSHARKMVDFLHTMLPVKTSTSKRLISHDIHSNSYNYKYTFAVDIVPVSKDSLVCLSKKMQQQLGSISALCLVSRVANTIHLIDPLSTQLAELNSTVYYRNPFEPICNPKSLQEYIVMNIEVIPDRNKPSYPKNPNLPQ</sequence>
<feature type="compositionally biased region" description="Polar residues" evidence="6">
    <location>
        <begin position="759"/>
        <end position="797"/>
    </location>
</feature>
<feature type="region of interest" description="Disordered" evidence="6">
    <location>
        <begin position="811"/>
        <end position="870"/>
    </location>
</feature>
<dbReference type="Pfam" id="PF04981">
    <property type="entry name" value="NMD3"/>
    <property type="match status" value="1"/>
</dbReference>
<dbReference type="InterPro" id="IPR001965">
    <property type="entry name" value="Znf_PHD"/>
</dbReference>